<dbReference type="Proteomes" id="UP000324800">
    <property type="component" value="Unassembled WGS sequence"/>
</dbReference>
<name>A0A5J4VIU4_9EUKA</name>
<dbReference type="InterPro" id="IPR042088">
    <property type="entry name" value="OligoPept_F_C"/>
</dbReference>
<sequence length="303" mass="35365">MQKAQKFNFCLEISIFEDDIDASVYNSLIDALHTKLPVFRKNFAVRQKAHGLDELYSYDMAVHLVNKFDFKVTFEEEREIVLGSLIPLGSQYVSIAKHGLTSIEEGGQAWADVLENQWKYTNCVSVQSLQLHMLLNFNETLDSVITFAHEERYEKDINGDKFPEFVVCDDKGFIQSAEELRIKIPNKRQREIKYFIENQTQKERATTHYKAWKKEDKLLDDYRYFIKNQLSLFLKERGYTVAQVYSVIGGRIWKGVITPWLLQYYDKSYQAQSFIGGDATSLAIYKKLSKAIKNAYNKYFIAD</sequence>
<dbReference type="AlphaFoldDB" id="A0A5J4VIU4"/>
<organism evidence="1 2">
    <name type="scientific">Streblomastix strix</name>
    <dbReference type="NCBI Taxonomy" id="222440"/>
    <lineage>
        <taxon>Eukaryota</taxon>
        <taxon>Metamonada</taxon>
        <taxon>Preaxostyla</taxon>
        <taxon>Oxymonadida</taxon>
        <taxon>Streblomastigidae</taxon>
        <taxon>Streblomastix</taxon>
    </lineage>
</organism>
<reference evidence="1 2" key="1">
    <citation type="submission" date="2019-03" db="EMBL/GenBank/DDBJ databases">
        <title>Single cell metagenomics reveals metabolic interactions within the superorganism composed of flagellate Streblomastix strix and complex community of Bacteroidetes bacteria on its surface.</title>
        <authorList>
            <person name="Treitli S.C."/>
            <person name="Kolisko M."/>
            <person name="Husnik F."/>
            <person name="Keeling P."/>
            <person name="Hampl V."/>
        </authorList>
    </citation>
    <scope>NUCLEOTIDE SEQUENCE [LARGE SCALE GENOMIC DNA]</scope>
    <source>
        <strain evidence="1">ST1C</strain>
    </source>
</reference>
<dbReference type="SUPFAM" id="SSF55486">
    <property type="entry name" value="Metalloproteases ('zincins'), catalytic domain"/>
    <property type="match status" value="1"/>
</dbReference>
<dbReference type="Gene3D" id="1.10.1370.20">
    <property type="entry name" value="Oligoendopeptidase f, C-terminal domain"/>
    <property type="match status" value="1"/>
</dbReference>
<evidence type="ECO:0000313" key="1">
    <source>
        <dbReference type="EMBL" id="KAA6382279.1"/>
    </source>
</evidence>
<protein>
    <submittedName>
        <fullName evidence="1">Putative oligoendopeptidase F</fullName>
    </submittedName>
</protein>
<accession>A0A5J4VIU4</accession>
<evidence type="ECO:0000313" key="2">
    <source>
        <dbReference type="Proteomes" id="UP000324800"/>
    </source>
</evidence>
<proteinExistence type="predicted"/>
<dbReference type="EMBL" id="SNRW01006868">
    <property type="protein sequence ID" value="KAA6382279.1"/>
    <property type="molecule type" value="Genomic_DNA"/>
</dbReference>
<comment type="caution">
    <text evidence="1">The sequence shown here is derived from an EMBL/GenBank/DDBJ whole genome shotgun (WGS) entry which is preliminary data.</text>
</comment>
<gene>
    <name evidence="1" type="ORF">EZS28_022196</name>
</gene>